<dbReference type="RefSeq" id="XP_051448644.1">
    <property type="nucleotide sequence ID" value="XM_051585847.1"/>
</dbReference>
<dbReference type="PANTHER" id="PTHR12184:SF1">
    <property type="entry name" value="UBIQUINOL-CYTOCHROME-C REDUCTASE COMPLEX ASSEMBLY FACTOR 1"/>
    <property type="match status" value="1"/>
</dbReference>
<gene>
    <name evidence="3" type="ORF">K450DRAFT_222100</name>
</gene>
<protein>
    <recommendedName>
        <fullName evidence="2">Ubiquinol-cytochrome c chaperone domain-containing protein</fullName>
    </recommendedName>
</protein>
<dbReference type="AlphaFoldDB" id="A0AAD5EIG4"/>
<dbReference type="GO" id="GO:0005739">
    <property type="term" value="C:mitochondrion"/>
    <property type="evidence" value="ECO:0007669"/>
    <property type="project" value="TreeGrafter"/>
</dbReference>
<reference evidence="3" key="2">
    <citation type="journal article" date="2022" name="Proc. Natl. Acad. Sci. U.S.A.">
        <title>Diploid-dominant life cycles characterize the early evolution of Fungi.</title>
        <authorList>
            <person name="Amses K.R."/>
            <person name="Simmons D.R."/>
            <person name="Longcore J.E."/>
            <person name="Mondo S.J."/>
            <person name="Seto K."/>
            <person name="Jeronimo G.H."/>
            <person name="Bonds A.E."/>
            <person name="Quandt C.A."/>
            <person name="Davis W.J."/>
            <person name="Chang Y."/>
            <person name="Federici B.A."/>
            <person name="Kuo A."/>
            <person name="LaButti K."/>
            <person name="Pangilinan J."/>
            <person name="Andreopoulos W."/>
            <person name="Tritt A."/>
            <person name="Riley R."/>
            <person name="Hundley H."/>
            <person name="Johnson J."/>
            <person name="Lipzen A."/>
            <person name="Barry K."/>
            <person name="Lang B.F."/>
            <person name="Cuomo C.A."/>
            <person name="Buchler N.E."/>
            <person name="Grigoriev I.V."/>
            <person name="Spatafora J.W."/>
            <person name="Stajich J.E."/>
            <person name="James T.Y."/>
        </authorList>
    </citation>
    <scope>NUCLEOTIDE SEQUENCE</scope>
    <source>
        <strain evidence="3">AG</strain>
    </source>
</reference>
<keyword evidence="4" id="KW-1185">Reference proteome</keyword>
<sequence>MSAISRAAARGIFLKTSTPLSRRLLLQRVVNPGIFTRIQNGALNQHYSTEVKETQPKKEYSETTKKVVFGIARMLGYYSTSSTAIRASRDLYNVCAKQVEENKKFYHQDCNLPDNFQTWFSITQVHVWMLMVRLRAEDHGKIYIQELVNRFFEDAEDRIRSHGVTSGRIVESYVKDLLAQFHGGVVAYDEGMCKDDPVLAAALWRNVFTPTTGNANDLAYIVQYIRRELKILDDYDSEKLNDGQVSFSKPEAHFSQT</sequence>
<dbReference type="GO" id="GO:0034551">
    <property type="term" value="P:mitochondrial respiratory chain complex III assembly"/>
    <property type="evidence" value="ECO:0007669"/>
    <property type="project" value="TreeGrafter"/>
</dbReference>
<dbReference type="Proteomes" id="UP001206595">
    <property type="component" value="Unassembled WGS sequence"/>
</dbReference>
<evidence type="ECO:0000313" key="3">
    <source>
        <dbReference type="EMBL" id="KAI8583640.1"/>
    </source>
</evidence>
<proteinExistence type="inferred from homology"/>
<reference evidence="3" key="1">
    <citation type="submission" date="2021-06" db="EMBL/GenBank/DDBJ databases">
        <authorList>
            <consortium name="DOE Joint Genome Institute"/>
            <person name="Mondo S.J."/>
            <person name="Amses K.R."/>
            <person name="Simmons D.R."/>
            <person name="Longcore J.E."/>
            <person name="Seto K."/>
            <person name="Alves G.H."/>
            <person name="Bonds A.E."/>
            <person name="Quandt C.A."/>
            <person name="Davis W.J."/>
            <person name="Chang Y."/>
            <person name="Letcher P.M."/>
            <person name="Powell M.J."/>
            <person name="Kuo A."/>
            <person name="Labutti K."/>
            <person name="Pangilinan J."/>
            <person name="Andreopoulos W."/>
            <person name="Tritt A."/>
            <person name="Riley R."/>
            <person name="Hundley H."/>
            <person name="Johnson J."/>
            <person name="Lipzen A."/>
            <person name="Barry K."/>
            <person name="Berbee M.L."/>
            <person name="Buchler N.E."/>
            <person name="Grigoriev I.V."/>
            <person name="Spatafora J.W."/>
            <person name="Stajich J.E."/>
            <person name="James T.Y."/>
        </authorList>
    </citation>
    <scope>NUCLEOTIDE SEQUENCE</scope>
    <source>
        <strain evidence="3">AG</strain>
    </source>
</reference>
<dbReference type="Pfam" id="PF03981">
    <property type="entry name" value="Ubiq_cyt_C_chap"/>
    <property type="match status" value="1"/>
</dbReference>
<name>A0AAD5EIG4_UMBRA</name>
<evidence type="ECO:0000313" key="4">
    <source>
        <dbReference type="Proteomes" id="UP001206595"/>
    </source>
</evidence>
<evidence type="ECO:0000256" key="1">
    <source>
        <dbReference type="ARBA" id="ARBA00006407"/>
    </source>
</evidence>
<dbReference type="InterPro" id="IPR021150">
    <property type="entry name" value="Ubiq_cyt_c_chap"/>
</dbReference>
<feature type="domain" description="Ubiquinol-cytochrome c chaperone" evidence="2">
    <location>
        <begin position="108"/>
        <end position="246"/>
    </location>
</feature>
<accession>A0AAD5EIG4</accession>
<dbReference type="GeneID" id="75911195"/>
<dbReference type="InterPro" id="IPR007129">
    <property type="entry name" value="Ubiqinol_cyt_c_chaperone_CPB3"/>
</dbReference>
<evidence type="ECO:0000259" key="2">
    <source>
        <dbReference type="Pfam" id="PF03981"/>
    </source>
</evidence>
<organism evidence="3 4">
    <name type="scientific">Umbelopsis ramanniana AG</name>
    <dbReference type="NCBI Taxonomy" id="1314678"/>
    <lineage>
        <taxon>Eukaryota</taxon>
        <taxon>Fungi</taxon>
        <taxon>Fungi incertae sedis</taxon>
        <taxon>Mucoromycota</taxon>
        <taxon>Mucoromycotina</taxon>
        <taxon>Umbelopsidomycetes</taxon>
        <taxon>Umbelopsidales</taxon>
        <taxon>Umbelopsidaceae</taxon>
        <taxon>Umbelopsis</taxon>
    </lineage>
</organism>
<dbReference type="EMBL" id="MU620895">
    <property type="protein sequence ID" value="KAI8583640.1"/>
    <property type="molecule type" value="Genomic_DNA"/>
</dbReference>
<comment type="similarity">
    <text evidence="1">Belongs to the CBP3 family.</text>
</comment>
<dbReference type="PANTHER" id="PTHR12184">
    <property type="entry name" value="UBIQUINOL-CYTOCHROME C REDUCTASE COMPLEX ASSEMBLY FACTOR 1 FAMILY MEMBER"/>
    <property type="match status" value="1"/>
</dbReference>
<comment type="caution">
    <text evidence="3">The sequence shown here is derived from an EMBL/GenBank/DDBJ whole genome shotgun (WGS) entry which is preliminary data.</text>
</comment>